<keyword evidence="3 5" id="KW-0807">Transducer</keyword>
<keyword evidence="10" id="KW-1185">Reference proteome</keyword>
<dbReference type="PANTHER" id="PTHR32089:SF112">
    <property type="entry name" value="LYSOZYME-LIKE PROTEIN-RELATED"/>
    <property type="match status" value="1"/>
</dbReference>
<dbReference type="AlphaFoldDB" id="A0A919MVZ4"/>
<keyword evidence="1 6" id="KW-0812">Transmembrane</keyword>
<organism evidence="9 10">
    <name type="scientific">Actinoplanes nipponensis</name>
    <dbReference type="NCBI Taxonomy" id="135950"/>
    <lineage>
        <taxon>Bacteria</taxon>
        <taxon>Bacillati</taxon>
        <taxon>Actinomycetota</taxon>
        <taxon>Actinomycetes</taxon>
        <taxon>Micromonosporales</taxon>
        <taxon>Micromonosporaceae</taxon>
        <taxon>Actinoplanes</taxon>
    </lineage>
</organism>
<dbReference type="GO" id="GO:0006935">
    <property type="term" value="P:chemotaxis"/>
    <property type="evidence" value="ECO:0007669"/>
    <property type="project" value="InterPro"/>
</dbReference>
<dbReference type="InterPro" id="IPR004089">
    <property type="entry name" value="MCPsignal_dom"/>
</dbReference>
<dbReference type="SMART" id="SM00304">
    <property type="entry name" value="HAMP"/>
    <property type="match status" value="1"/>
</dbReference>
<reference evidence="9" key="1">
    <citation type="submission" date="2021-01" db="EMBL/GenBank/DDBJ databases">
        <title>Whole genome shotgun sequence of Actinoplanes nipponensis NBRC 14063.</title>
        <authorList>
            <person name="Komaki H."/>
            <person name="Tamura T."/>
        </authorList>
    </citation>
    <scope>NUCLEOTIDE SEQUENCE</scope>
    <source>
        <strain evidence="9">NBRC 14063</strain>
    </source>
</reference>
<dbReference type="SUPFAM" id="SSF58104">
    <property type="entry name" value="Methyl-accepting chemotaxis protein (MCP) signaling domain"/>
    <property type="match status" value="1"/>
</dbReference>
<dbReference type="GO" id="GO:0007165">
    <property type="term" value="P:signal transduction"/>
    <property type="evidence" value="ECO:0007669"/>
    <property type="project" value="UniProtKB-KW"/>
</dbReference>
<dbReference type="SMART" id="SM00283">
    <property type="entry name" value="MA"/>
    <property type="match status" value="1"/>
</dbReference>
<evidence type="ECO:0000256" key="5">
    <source>
        <dbReference type="PROSITE-ProRule" id="PRU00284"/>
    </source>
</evidence>
<keyword evidence="2 6" id="KW-1133">Transmembrane helix</keyword>
<feature type="domain" description="Methyl-accepting transducer" evidence="7">
    <location>
        <begin position="281"/>
        <end position="524"/>
    </location>
</feature>
<evidence type="ECO:0000256" key="6">
    <source>
        <dbReference type="SAM" id="Phobius"/>
    </source>
</evidence>
<gene>
    <name evidence="9" type="ORF">Ani05nite_52140</name>
</gene>
<comment type="similarity">
    <text evidence="4">Belongs to the methyl-accepting chemotaxis (MCP) protein family.</text>
</comment>
<dbReference type="Gene3D" id="1.10.287.950">
    <property type="entry name" value="Methyl-accepting chemotaxis protein"/>
    <property type="match status" value="1"/>
</dbReference>
<evidence type="ECO:0000256" key="2">
    <source>
        <dbReference type="ARBA" id="ARBA00022989"/>
    </source>
</evidence>
<protein>
    <recommendedName>
        <fullName evidence="11">Methyl-accepting chemotaxis protein</fullName>
    </recommendedName>
</protein>
<evidence type="ECO:0000256" key="3">
    <source>
        <dbReference type="ARBA" id="ARBA00023224"/>
    </source>
</evidence>
<name>A0A919MVZ4_9ACTN</name>
<dbReference type="PRINTS" id="PR00260">
    <property type="entry name" value="CHEMTRNSDUCR"/>
</dbReference>
<sequence length="539" mass="55636">MHLGLRNVRIGARLIGAMSILLLLLVMIIGVGVSAISRQRAAGRTLAAAATATRVAMQVKFRAADFNGWQTAYAFDVARGIPGAAADSADARRSFLRSVAAFRAELAELGAVPLTDQERRTVAQATKRLDEFMTLDRTIVEGYRSGAPGRVTAAHRLVAVEEIKIFDQIAADVDTVTSAIDAEADAAIADAEKASQRAIGLILLAGAAALLVGAALAFLLVRSITRPLAQLNHRLAEIADGDGDLTQRISDDSRDEVAQAAGGFNRFADRMQGLVSDVAARAQDVAHAAEELSAVSTQLAGGAEETSAQAAVVSASAEEVSAIVSTMATAAEEMTASITEIAGSASRATEVVGDGVRSAQEAGATVARLDASSVEIESVVKLITTIAHQTNLLALNATIEAARAGESGKGFAVVAGEVKQLAQQTATATEEIAARVAAIRSGSEEAVAAITRIGDLVEEINTTQLTIASAIEEQTATTGEMSRNVSETATGANEIAANILGVAQTAQDTSTAAQTTRTTAESLTAASAQLQRLVGSFRY</sequence>
<dbReference type="GO" id="GO:0016020">
    <property type="term" value="C:membrane"/>
    <property type="evidence" value="ECO:0007669"/>
    <property type="project" value="InterPro"/>
</dbReference>
<dbReference type="InterPro" id="IPR004090">
    <property type="entry name" value="Chemotax_Me-accpt_rcpt"/>
</dbReference>
<evidence type="ECO:0000313" key="9">
    <source>
        <dbReference type="EMBL" id="GIE51680.1"/>
    </source>
</evidence>
<dbReference type="Pfam" id="PF00672">
    <property type="entry name" value="HAMP"/>
    <property type="match status" value="1"/>
</dbReference>
<dbReference type="GO" id="GO:0004888">
    <property type="term" value="F:transmembrane signaling receptor activity"/>
    <property type="evidence" value="ECO:0007669"/>
    <property type="project" value="InterPro"/>
</dbReference>
<proteinExistence type="inferred from homology"/>
<keyword evidence="6" id="KW-0472">Membrane</keyword>
<evidence type="ECO:0000313" key="10">
    <source>
        <dbReference type="Proteomes" id="UP000647172"/>
    </source>
</evidence>
<evidence type="ECO:0008006" key="11">
    <source>
        <dbReference type="Google" id="ProtNLM"/>
    </source>
</evidence>
<evidence type="ECO:0000259" key="7">
    <source>
        <dbReference type="PROSITE" id="PS50111"/>
    </source>
</evidence>
<feature type="transmembrane region" description="Helical" evidence="6">
    <location>
        <begin position="198"/>
        <end position="221"/>
    </location>
</feature>
<accession>A0A919MVZ4</accession>
<dbReference type="InterPro" id="IPR003660">
    <property type="entry name" value="HAMP_dom"/>
</dbReference>
<evidence type="ECO:0000256" key="1">
    <source>
        <dbReference type="ARBA" id="ARBA00022692"/>
    </source>
</evidence>
<dbReference type="PANTHER" id="PTHR32089">
    <property type="entry name" value="METHYL-ACCEPTING CHEMOTAXIS PROTEIN MCPB"/>
    <property type="match status" value="1"/>
</dbReference>
<dbReference type="PROSITE" id="PS50885">
    <property type="entry name" value="HAMP"/>
    <property type="match status" value="1"/>
</dbReference>
<comment type="caution">
    <text evidence="9">The sequence shown here is derived from an EMBL/GenBank/DDBJ whole genome shotgun (WGS) entry which is preliminary data.</text>
</comment>
<feature type="domain" description="HAMP" evidence="8">
    <location>
        <begin position="222"/>
        <end position="276"/>
    </location>
</feature>
<feature type="transmembrane region" description="Helical" evidence="6">
    <location>
        <begin position="12"/>
        <end position="36"/>
    </location>
</feature>
<dbReference type="Proteomes" id="UP000647172">
    <property type="component" value="Unassembled WGS sequence"/>
</dbReference>
<evidence type="ECO:0000259" key="8">
    <source>
        <dbReference type="PROSITE" id="PS50885"/>
    </source>
</evidence>
<dbReference type="Pfam" id="PF00015">
    <property type="entry name" value="MCPsignal"/>
    <property type="match status" value="1"/>
</dbReference>
<dbReference type="CDD" id="cd06225">
    <property type="entry name" value="HAMP"/>
    <property type="match status" value="1"/>
</dbReference>
<dbReference type="EMBL" id="BOMQ01000061">
    <property type="protein sequence ID" value="GIE51680.1"/>
    <property type="molecule type" value="Genomic_DNA"/>
</dbReference>
<evidence type="ECO:0000256" key="4">
    <source>
        <dbReference type="ARBA" id="ARBA00029447"/>
    </source>
</evidence>
<dbReference type="PROSITE" id="PS50111">
    <property type="entry name" value="CHEMOTAXIS_TRANSDUC_2"/>
    <property type="match status" value="1"/>
</dbReference>